<dbReference type="SUPFAM" id="SSF54593">
    <property type="entry name" value="Glyoxalase/Bleomycin resistance protein/Dihydroxybiphenyl dioxygenase"/>
    <property type="match status" value="1"/>
</dbReference>
<accession>U7USS9</accession>
<dbReference type="GO" id="GO:0051213">
    <property type="term" value="F:dioxygenase activity"/>
    <property type="evidence" value="ECO:0007669"/>
    <property type="project" value="UniProtKB-KW"/>
</dbReference>
<dbReference type="OrthoDB" id="9788468at2"/>
<dbReference type="PROSITE" id="PS51819">
    <property type="entry name" value="VOC"/>
    <property type="match status" value="1"/>
</dbReference>
<protein>
    <submittedName>
        <fullName evidence="2">Glyoxalase/bleomycin resistance protein/dioxygenase family protein</fullName>
    </submittedName>
</protein>
<keyword evidence="2" id="KW-0560">Oxidoreductase</keyword>
<dbReference type="STRING" id="1111454.HMPREF1250_1352"/>
<evidence type="ECO:0000313" key="2">
    <source>
        <dbReference type="EMBL" id="ERT62497.1"/>
    </source>
</evidence>
<dbReference type="Gene3D" id="3.10.180.10">
    <property type="entry name" value="2,3-Dihydroxybiphenyl 1,2-Dioxygenase, domain 1"/>
    <property type="match status" value="1"/>
</dbReference>
<dbReference type="InterPro" id="IPR029068">
    <property type="entry name" value="Glyas_Bleomycin-R_OHBP_Dase"/>
</dbReference>
<proteinExistence type="predicted"/>
<dbReference type="Pfam" id="PF13669">
    <property type="entry name" value="Glyoxalase_4"/>
    <property type="match status" value="1"/>
</dbReference>
<reference evidence="2 3" key="1">
    <citation type="submission" date="2013-09" db="EMBL/GenBank/DDBJ databases">
        <authorList>
            <person name="Durkin A.S."/>
            <person name="Haft D.R."/>
            <person name="McCorrison J."/>
            <person name="Torralba M."/>
            <person name="Gillis M."/>
            <person name="Haft D.H."/>
            <person name="Methe B."/>
            <person name="Sutton G."/>
            <person name="Nelson K.E."/>
        </authorList>
    </citation>
    <scope>NUCLEOTIDE SEQUENCE [LARGE SCALE GENOMIC DNA]</scope>
    <source>
        <strain evidence="2 3">BV3C16-1</strain>
    </source>
</reference>
<dbReference type="Proteomes" id="UP000017090">
    <property type="component" value="Unassembled WGS sequence"/>
</dbReference>
<feature type="domain" description="VOC" evidence="1">
    <location>
        <begin position="6"/>
        <end position="132"/>
    </location>
</feature>
<dbReference type="EMBL" id="AWXA01000004">
    <property type="protein sequence ID" value="ERT62497.1"/>
    <property type="molecule type" value="Genomic_DNA"/>
</dbReference>
<organism evidence="2 3">
    <name type="scientific">Megasphaera vaginalis</name>
    <name type="common">ex Srinivasan et al. 2021</name>
    <dbReference type="NCBI Taxonomy" id="1111454"/>
    <lineage>
        <taxon>Bacteria</taxon>
        <taxon>Bacillati</taxon>
        <taxon>Bacillota</taxon>
        <taxon>Negativicutes</taxon>
        <taxon>Veillonellales</taxon>
        <taxon>Veillonellaceae</taxon>
        <taxon>Megasphaera</taxon>
    </lineage>
</organism>
<keyword evidence="2" id="KW-0223">Dioxygenase</keyword>
<dbReference type="eggNOG" id="COG0346">
    <property type="taxonomic scope" value="Bacteria"/>
</dbReference>
<dbReference type="InterPro" id="IPR037523">
    <property type="entry name" value="VOC_core"/>
</dbReference>
<evidence type="ECO:0000259" key="1">
    <source>
        <dbReference type="PROSITE" id="PS51819"/>
    </source>
</evidence>
<evidence type="ECO:0000313" key="3">
    <source>
        <dbReference type="Proteomes" id="UP000017090"/>
    </source>
</evidence>
<name>U7USS9_9FIRM</name>
<dbReference type="PATRIC" id="fig|1111454.3.peg.176"/>
<sequence length="149" mass="16916">MKKPLRMHHVGIVLPTLQDAEEFINRMGLEIDYSGYVQAYHADLIFTTKGENSSPIEFIIPHEGVLCEFNHGKGGIAHLAFEVEDVEETRREYEAQGYKMLEKAAVQGTDDIIVNFMRPSYNNGILVEFVQTVAPINRETANPFQSLHH</sequence>
<keyword evidence="3" id="KW-1185">Reference proteome</keyword>
<dbReference type="RefSeq" id="WP_023052671.1">
    <property type="nucleotide sequence ID" value="NZ_AWXA01000004.1"/>
</dbReference>
<dbReference type="AlphaFoldDB" id="U7USS9"/>
<comment type="caution">
    <text evidence="2">The sequence shown here is derived from an EMBL/GenBank/DDBJ whole genome shotgun (WGS) entry which is preliminary data.</text>
</comment>
<gene>
    <name evidence="2" type="ORF">HMPREF1250_1352</name>
</gene>